<evidence type="ECO:0000256" key="9">
    <source>
        <dbReference type="ARBA" id="ARBA00023237"/>
    </source>
</evidence>
<evidence type="ECO:0000313" key="16">
    <source>
        <dbReference type="Proteomes" id="UP001606302"/>
    </source>
</evidence>
<dbReference type="EMBL" id="JBIGHX010000003">
    <property type="protein sequence ID" value="MFG6462190.1"/>
    <property type="molecule type" value="Genomic_DNA"/>
</dbReference>
<dbReference type="InterPro" id="IPR039426">
    <property type="entry name" value="TonB-dep_rcpt-like"/>
</dbReference>
<keyword evidence="7 10" id="KW-0472">Membrane</keyword>
<evidence type="ECO:0000256" key="7">
    <source>
        <dbReference type="ARBA" id="ARBA00023136"/>
    </source>
</evidence>
<dbReference type="CDD" id="cd01347">
    <property type="entry name" value="ligand_gated_channel"/>
    <property type="match status" value="1"/>
</dbReference>
<dbReference type="PANTHER" id="PTHR32552:SF83">
    <property type="entry name" value="BLR3904 PROTEIN"/>
    <property type="match status" value="1"/>
</dbReference>
<evidence type="ECO:0000259" key="14">
    <source>
        <dbReference type="Pfam" id="PF07715"/>
    </source>
</evidence>
<dbReference type="RefSeq" id="WP_394511058.1">
    <property type="nucleotide sequence ID" value="NZ_JBIGHX010000003.1"/>
</dbReference>
<protein>
    <submittedName>
        <fullName evidence="15">TonB-dependent siderophore receptor</fullName>
    </submittedName>
</protein>
<keyword evidence="16" id="KW-1185">Reference proteome</keyword>
<evidence type="ECO:0000256" key="1">
    <source>
        <dbReference type="ARBA" id="ARBA00004571"/>
    </source>
</evidence>
<feature type="signal peptide" evidence="12">
    <location>
        <begin position="1"/>
        <end position="23"/>
    </location>
</feature>
<dbReference type="Pfam" id="PF07715">
    <property type="entry name" value="Plug"/>
    <property type="match status" value="1"/>
</dbReference>
<proteinExistence type="inferred from homology"/>
<evidence type="ECO:0000313" key="15">
    <source>
        <dbReference type="EMBL" id="MFG6462190.1"/>
    </source>
</evidence>
<evidence type="ECO:0000256" key="11">
    <source>
        <dbReference type="RuleBase" id="RU003357"/>
    </source>
</evidence>
<sequence length="716" mass="78056">MARPTLSLIATAAALLAAGAASAQSLPQVSVTGKSVEAVPSLSGFNEAPARLPMQALSLSAERLEDLGITQLSGITKLDASVSDAYNAVGYWSQLKVRGFDLDNRFNLRRDGLPVSGETALSLVNKSAIEVLKGSSAMQAGTSSPAGLVNFVVKRPLAEDGTALMLNVVQGGTVAASVDHSQRFGSQREFGLRLNLAAAHLDPQVNNARGRSHTAAVAADWRVSADTLVEAEIEFNRQSQPSQDGFSLLGDKLPDAKAIDPRLNLNNQPWTLPVVFDNTHASLRVQQKLGNDWRAQAHLGVQRLRTDDRNAFAFGLDCNENSDFSGAYYCDRFGPDGRFDLYDFRSENEHRDTTSLDISASGPVQLGGLRHDLTVGGLSSHFKSRFQRQAYNFTGIGNLSGNVVTAPSPALTGENTNRDERSNELYLRDRVVLGADTSAWLGLRHSRLQRESVRTDGSRATDYSQGVTTPWVAVSHAIASDWLVYASWGQGIESEVAPNRARFKNRGQALPALKSRQTEIGLKTGTQRVEGSLTLFDIHRPAWRDVVLPGFTECSANDSCERRADGQARHRGVEASADLKWSGGGVFASAMRLQARRHGSADTALNGLRPANVPETTIKVHVRQDLLPGLQLQAGMRHEGRRFATPDNGVTVPAWTVADASLRYTQLLGGQTWIWRAAVDNLANKRAWRESPWQFDHSYLYPLETRTFRASLEVRL</sequence>
<evidence type="ECO:0000256" key="6">
    <source>
        <dbReference type="ARBA" id="ARBA00023077"/>
    </source>
</evidence>
<dbReference type="InterPro" id="IPR036942">
    <property type="entry name" value="Beta-barrel_TonB_sf"/>
</dbReference>
<evidence type="ECO:0000256" key="4">
    <source>
        <dbReference type="ARBA" id="ARBA00022452"/>
    </source>
</evidence>
<keyword evidence="3 10" id="KW-0813">Transport</keyword>
<dbReference type="PROSITE" id="PS52016">
    <property type="entry name" value="TONB_DEPENDENT_REC_3"/>
    <property type="match status" value="1"/>
</dbReference>
<keyword evidence="8 15" id="KW-0675">Receptor</keyword>
<keyword evidence="4 10" id="KW-1134">Transmembrane beta strand</keyword>
<feature type="domain" description="TonB-dependent receptor-like beta-barrel" evidence="13">
    <location>
        <begin position="221"/>
        <end position="682"/>
    </location>
</feature>
<keyword evidence="5 10" id="KW-0812">Transmembrane</keyword>
<dbReference type="InterPro" id="IPR037066">
    <property type="entry name" value="Plug_dom_sf"/>
</dbReference>
<evidence type="ECO:0000256" key="10">
    <source>
        <dbReference type="PROSITE-ProRule" id="PRU01360"/>
    </source>
</evidence>
<evidence type="ECO:0000256" key="8">
    <source>
        <dbReference type="ARBA" id="ARBA00023170"/>
    </source>
</evidence>
<dbReference type="Gene3D" id="2.170.130.10">
    <property type="entry name" value="TonB-dependent receptor, plug domain"/>
    <property type="match status" value="1"/>
</dbReference>
<dbReference type="PANTHER" id="PTHR32552">
    <property type="entry name" value="FERRICHROME IRON RECEPTOR-RELATED"/>
    <property type="match status" value="1"/>
</dbReference>
<evidence type="ECO:0000259" key="13">
    <source>
        <dbReference type="Pfam" id="PF00593"/>
    </source>
</evidence>
<evidence type="ECO:0000256" key="3">
    <source>
        <dbReference type="ARBA" id="ARBA00022448"/>
    </source>
</evidence>
<dbReference type="Gene3D" id="2.40.170.20">
    <property type="entry name" value="TonB-dependent receptor, beta-barrel domain"/>
    <property type="match status" value="1"/>
</dbReference>
<dbReference type="Proteomes" id="UP001606302">
    <property type="component" value="Unassembled WGS sequence"/>
</dbReference>
<gene>
    <name evidence="15" type="ORF">ACG04Q_11480</name>
</gene>
<keyword evidence="6 11" id="KW-0798">TonB box</keyword>
<feature type="chain" id="PRO_5045105342" evidence="12">
    <location>
        <begin position="24"/>
        <end position="716"/>
    </location>
</feature>
<comment type="subcellular location">
    <subcellularLocation>
        <location evidence="1 10">Cell outer membrane</location>
        <topology evidence="1 10">Multi-pass membrane protein</topology>
    </subcellularLocation>
</comment>
<organism evidence="15 16">
    <name type="scientific">Pelomonas lactea</name>
    <dbReference type="NCBI Taxonomy" id="3299030"/>
    <lineage>
        <taxon>Bacteria</taxon>
        <taxon>Pseudomonadati</taxon>
        <taxon>Pseudomonadota</taxon>
        <taxon>Betaproteobacteria</taxon>
        <taxon>Burkholderiales</taxon>
        <taxon>Sphaerotilaceae</taxon>
        <taxon>Roseateles</taxon>
    </lineage>
</organism>
<evidence type="ECO:0000256" key="12">
    <source>
        <dbReference type="SAM" id="SignalP"/>
    </source>
</evidence>
<dbReference type="NCBIfam" id="TIGR01783">
    <property type="entry name" value="TonB-siderophor"/>
    <property type="match status" value="1"/>
</dbReference>
<keyword evidence="12" id="KW-0732">Signal</keyword>
<dbReference type="InterPro" id="IPR012910">
    <property type="entry name" value="Plug_dom"/>
</dbReference>
<evidence type="ECO:0000256" key="5">
    <source>
        <dbReference type="ARBA" id="ARBA00022692"/>
    </source>
</evidence>
<dbReference type="InterPro" id="IPR000531">
    <property type="entry name" value="Beta-barrel_TonB"/>
</dbReference>
<feature type="domain" description="TonB-dependent receptor plug" evidence="14">
    <location>
        <begin position="53"/>
        <end position="147"/>
    </location>
</feature>
<evidence type="ECO:0000256" key="2">
    <source>
        <dbReference type="ARBA" id="ARBA00009810"/>
    </source>
</evidence>
<comment type="similarity">
    <text evidence="2 10 11">Belongs to the TonB-dependent receptor family.</text>
</comment>
<accession>A0ABW7GJR1</accession>
<reference evidence="15 16" key="1">
    <citation type="submission" date="2024-08" db="EMBL/GenBank/DDBJ databases">
        <authorList>
            <person name="Lu H."/>
        </authorList>
    </citation>
    <scope>NUCLEOTIDE SEQUENCE [LARGE SCALE GENOMIC DNA]</scope>
    <source>
        <strain evidence="15 16">DXS20W</strain>
    </source>
</reference>
<keyword evidence="9 10" id="KW-0998">Cell outer membrane</keyword>
<name>A0ABW7GJR1_9BURK</name>
<dbReference type="Pfam" id="PF00593">
    <property type="entry name" value="TonB_dep_Rec_b-barrel"/>
    <property type="match status" value="1"/>
</dbReference>
<dbReference type="InterPro" id="IPR010105">
    <property type="entry name" value="TonB_sidphr_rcpt"/>
</dbReference>
<comment type="caution">
    <text evidence="15">The sequence shown here is derived from an EMBL/GenBank/DDBJ whole genome shotgun (WGS) entry which is preliminary data.</text>
</comment>
<dbReference type="SUPFAM" id="SSF56935">
    <property type="entry name" value="Porins"/>
    <property type="match status" value="1"/>
</dbReference>